<evidence type="ECO:0000259" key="6">
    <source>
        <dbReference type="Pfam" id="PF03168"/>
    </source>
</evidence>
<proteinExistence type="predicted"/>
<evidence type="ECO:0000256" key="4">
    <source>
        <dbReference type="ARBA" id="ARBA00023136"/>
    </source>
</evidence>
<dbReference type="InterPro" id="IPR044839">
    <property type="entry name" value="NDR1-like"/>
</dbReference>
<feature type="transmembrane region" description="Helical" evidence="5">
    <location>
        <begin position="32"/>
        <end position="53"/>
    </location>
</feature>
<keyword evidence="8" id="KW-1185">Reference proteome</keyword>
<dbReference type="GO" id="GO:0009506">
    <property type="term" value="C:plasmodesma"/>
    <property type="evidence" value="ECO:0007669"/>
    <property type="project" value="TreeGrafter"/>
</dbReference>
<dbReference type="AlphaFoldDB" id="A0A9D4XTG5"/>
<sequence>DITMAINCSNVIYYFILNLLCGPYFEQIKLTFLTIFALSTSSWIIFCAVITFAPSNVKFHVTQASLTKFNLTTNTLDYKLEANITSRNPNKNVEIHYMRVTAIAWYKDNEFARVNLSSFDQGRKNTTFLHVGFEGKGVIILKPKQLFEYSQETRVGIYNDLAIDLDFSMTYKFGIHKSWPFEPPIVKCRRLSLSLISNGNSSAAAPSFQVRRCRTGPFFVNR</sequence>
<accession>A0A9D4XTG5</accession>
<protein>
    <recommendedName>
        <fullName evidence="6">Late embryogenesis abundant protein LEA-2 subgroup domain-containing protein</fullName>
    </recommendedName>
</protein>
<evidence type="ECO:0000313" key="8">
    <source>
        <dbReference type="Proteomes" id="UP001058974"/>
    </source>
</evidence>
<feature type="domain" description="Late embryogenesis abundant protein LEA-2 subgroup" evidence="6">
    <location>
        <begin position="84"/>
        <end position="173"/>
    </location>
</feature>
<evidence type="ECO:0000256" key="3">
    <source>
        <dbReference type="ARBA" id="ARBA00022989"/>
    </source>
</evidence>
<dbReference type="EMBL" id="JAMSHJ010000003">
    <property type="protein sequence ID" value="KAI5424426.1"/>
    <property type="molecule type" value="Genomic_DNA"/>
</dbReference>
<organism evidence="7 8">
    <name type="scientific">Pisum sativum</name>
    <name type="common">Garden pea</name>
    <name type="synonym">Lathyrus oleraceus</name>
    <dbReference type="NCBI Taxonomy" id="3888"/>
    <lineage>
        <taxon>Eukaryota</taxon>
        <taxon>Viridiplantae</taxon>
        <taxon>Streptophyta</taxon>
        <taxon>Embryophyta</taxon>
        <taxon>Tracheophyta</taxon>
        <taxon>Spermatophyta</taxon>
        <taxon>Magnoliopsida</taxon>
        <taxon>eudicotyledons</taxon>
        <taxon>Gunneridae</taxon>
        <taxon>Pentapetalae</taxon>
        <taxon>rosids</taxon>
        <taxon>fabids</taxon>
        <taxon>Fabales</taxon>
        <taxon>Fabaceae</taxon>
        <taxon>Papilionoideae</taxon>
        <taxon>50 kb inversion clade</taxon>
        <taxon>NPAAA clade</taxon>
        <taxon>Hologalegina</taxon>
        <taxon>IRL clade</taxon>
        <taxon>Fabeae</taxon>
        <taxon>Lathyrus</taxon>
    </lineage>
</organism>
<dbReference type="GO" id="GO:0005886">
    <property type="term" value="C:plasma membrane"/>
    <property type="evidence" value="ECO:0007669"/>
    <property type="project" value="TreeGrafter"/>
</dbReference>
<dbReference type="PANTHER" id="PTHR31415">
    <property type="entry name" value="OS05G0367900 PROTEIN"/>
    <property type="match status" value="1"/>
</dbReference>
<keyword evidence="4 5" id="KW-0472">Membrane</keyword>
<evidence type="ECO:0000256" key="2">
    <source>
        <dbReference type="ARBA" id="ARBA00022692"/>
    </source>
</evidence>
<dbReference type="Proteomes" id="UP001058974">
    <property type="component" value="Chromosome 3"/>
</dbReference>
<gene>
    <name evidence="7" type="ORF">KIW84_030570</name>
</gene>
<keyword evidence="2 5" id="KW-0812">Transmembrane</keyword>
<reference evidence="7 8" key="1">
    <citation type="journal article" date="2022" name="Nat. Genet.">
        <title>Improved pea reference genome and pan-genome highlight genomic features and evolutionary characteristics.</title>
        <authorList>
            <person name="Yang T."/>
            <person name="Liu R."/>
            <person name="Luo Y."/>
            <person name="Hu S."/>
            <person name="Wang D."/>
            <person name="Wang C."/>
            <person name="Pandey M.K."/>
            <person name="Ge S."/>
            <person name="Xu Q."/>
            <person name="Li N."/>
            <person name="Li G."/>
            <person name="Huang Y."/>
            <person name="Saxena R.K."/>
            <person name="Ji Y."/>
            <person name="Li M."/>
            <person name="Yan X."/>
            <person name="He Y."/>
            <person name="Liu Y."/>
            <person name="Wang X."/>
            <person name="Xiang C."/>
            <person name="Varshney R.K."/>
            <person name="Ding H."/>
            <person name="Gao S."/>
            <person name="Zong X."/>
        </authorList>
    </citation>
    <scope>NUCLEOTIDE SEQUENCE [LARGE SCALE GENOMIC DNA]</scope>
    <source>
        <strain evidence="7 8">cv. Zhongwan 6</strain>
    </source>
</reference>
<evidence type="ECO:0000256" key="1">
    <source>
        <dbReference type="ARBA" id="ARBA00004167"/>
    </source>
</evidence>
<dbReference type="Pfam" id="PF03168">
    <property type="entry name" value="LEA_2"/>
    <property type="match status" value="1"/>
</dbReference>
<dbReference type="PANTHER" id="PTHR31415:SF59">
    <property type="entry name" value="HARPIN-INDUCED 1"/>
    <property type="match status" value="1"/>
</dbReference>
<evidence type="ECO:0000256" key="5">
    <source>
        <dbReference type="SAM" id="Phobius"/>
    </source>
</evidence>
<evidence type="ECO:0000313" key="7">
    <source>
        <dbReference type="EMBL" id="KAI5424426.1"/>
    </source>
</evidence>
<comment type="caution">
    <text evidence="7">The sequence shown here is derived from an EMBL/GenBank/DDBJ whole genome shotgun (WGS) entry which is preliminary data.</text>
</comment>
<feature type="non-terminal residue" evidence="7">
    <location>
        <position position="1"/>
    </location>
</feature>
<dbReference type="InterPro" id="IPR004864">
    <property type="entry name" value="LEA_2"/>
</dbReference>
<comment type="subcellular location">
    <subcellularLocation>
        <location evidence="1">Membrane</location>
        <topology evidence="1">Single-pass membrane protein</topology>
    </subcellularLocation>
</comment>
<name>A0A9D4XTG5_PEA</name>
<dbReference type="Gramene" id="Psat03G0057000-T1">
    <property type="protein sequence ID" value="KAI5424426.1"/>
    <property type="gene ID" value="KIW84_030570"/>
</dbReference>
<keyword evidence="3 5" id="KW-1133">Transmembrane helix</keyword>
<dbReference type="GO" id="GO:0098542">
    <property type="term" value="P:defense response to other organism"/>
    <property type="evidence" value="ECO:0007669"/>
    <property type="project" value="InterPro"/>
</dbReference>